<feature type="domain" description="DM2" evidence="2">
    <location>
        <begin position="170"/>
        <end position="247"/>
    </location>
</feature>
<dbReference type="InterPro" id="IPR003121">
    <property type="entry name" value="SWIB_MDM2_domain"/>
</dbReference>
<evidence type="ECO:0000313" key="4">
    <source>
        <dbReference type="EMBL" id="KAJ8025461.1"/>
    </source>
</evidence>
<proteinExistence type="predicted"/>
<dbReference type="PANTHER" id="PTHR13844">
    <property type="entry name" value="SWI/SNF-RELATED MATRIX-ASSOCIATED ACTIN-DEPENDENT REGULATOR OF CHROMATIN SUBFAMILY D"/>
    <property type="match status" value="1"/>
</dbReference>
<dbReference type="Pfam" id="PF02201">
    <property type="entry name" value="SWIB"/>
    <property type="match status" value="1"/>
</dbReference>
<dbReference type="Proteomes" id="UP001152320">
    <property type="component" value="Chromosome 17"/>
</dbReference>
<dbReference type="SUPFAM" id="SSF109715">
    <property type="entry name" value="DEK C-terminal domain"/>
    <property type="match status" value="1"/>
</dbReference>
<evidence type="ECO:0000259" key="2">
    <source>
        <dbReference type="PROSITE" id="PS51925"/>
    </source>
</evidence>
<evidence type="ECO:0000256" key="1">
    <source>
        <dbReference type="SAM" id="MobiDB-lite"/>
    </source>
</evidence>
<evidence type="ECO:0000313" key="5">
    <source>
        <dbReference type="Proteomes" id="UP001152320"/>
    </source>
</evidence>
<feature type="compositionally biased region" description="Acidic residues" evidence="1">
    <location>
        <begin position="64"/>
        <end position="76"/>
    </location>
</feature>
<keyword evidence="5" id="KW-1185">Reference proteome</keyword>
<gene>
    <name evidence="4" type="ORF">HOLleu_33025</name>
</gene>
<feature type="compositionally biased region" description="Basic and acidic residues" evidence="1">
    <location>
        <begin position="77"/>
        <end position="88"/>
    </location>
</feature>
<evidence type="ECO:0000259" key="3">
    <source>
        <dbReference type="PROSITE" id="PS51998"/>
    </source>
</evidence>
<dbReference type="OrthoDB" id="10251073at2759"/>
<protein>
    <submittedName>
        <fullName evidence="4">Upstream activation factor subunit spp27</fullName>
    </submittedName>
</protein>
<dbReference type="EMBL" id="JAIZAY010000017">
    <property type="protein sequence ID" value="KAJ8025461.1"/>
    <property type="molecule type" value="Genomic_DNA"/>
</dbReference>
<dbReference type="SMART" id="SM00151">
    <property type="entry name" value="SWIB"/>
    <property type="match status" value="1"/>
</dbReference>
<feature type="region of interest" description="Disordered" evidence="1">
    <location>
        <begin position="58"/>
        <end position="172"/>
    </location>
</feature>
<name>A0A9Q1BF47_HOLLE</name>
<dbReference type="Pfam" id="PF08766">
    <property type="entry name" value="DEK_C"/>
    <property type="match status" value="1"/>
</dbReference>
<dbReference type="CDD" id="cd10567">
    <property type="entry name" value="SWIB-MDM2_like"/>
    <property type="match status" value="1"/>
</dbReference>
<dbReference type="PROSITE" id="PS51925">
    <property type="entry name" value="SWIB_MDM2"/>
    <property type="match status" value="1"/>
</dbReference>
<dbReference type="InterPro" id="IPR019835">
    <property type="entry name" value="SWIB_domain"/>
</dbReference>
<dbReference type="SUPFAM" id="SSF47592">
    <property type="entry name" value="SWIB/MDM2 domain"/>
    <property type="match status" value="1"/>
</dbReference>
<dbReference type="AlphaFoldDB" id="A0A9Q1BF47"/>
<dbReference type="PROSITE" id="PS51998">
    <property type="entry name" value="DEK_C"/>
    <property type="match status" value="1"/>
</dbReference>
<dbReference type="InterPro" id="IPR014876">
    <property type="entry name" value="DEK_C"/>
</dbReference>
<feature type="domain" description="DEK-C" evidence="3">
    <location>
        <begin position="3"/>
        <end position="58"/>
    </location>
</feature>
<feature type="compositionally biased region" description="Basic residues" evidence="1">
    <location>
        <begin position="141"/>
        <end position="157"/>
    </location>
</feature>
<comment type="caution">
    <text evidence="4">The sequence shown here is derived from an EMBL/GenBank/DDBJ whole genome shotgun (WGS) entry which is preliminary data.</text>
</comment>
<dbReference type="InterPro" id="IPR036885">
    <property type="entry name" value="SWIB_MDM2_dom_sf"/>
</dbReference>
<feature type="compositionally biased region" description="Basic and acidic residues" evidence="1">
    <location>
        <begin position="120"/>
        <end position="140"/>
    </location>
</feature>
<dbReference type="Gene3D" id="1.10.10.60">
    <property type="entry name" value="Homeodomain-like"/>
    <property type="match status" value="1"/>
</dbReference>
<dbReference type="Gene3D" id="1.10.245.10">
    <property type="entry name" value="SWIB/MDM2 domain"/>
    <property type="match status" value="1"/>
</dbReference>
<sequence length="255" mass="29122">MAGPSSSDIRNEISNILEGADLASLSSKKVRKLLEKTFETELSSRKKEIDKVLMELLAKKEKSDEVDEENTETDITPDDKDIPQKQDSDGAQSDSSFESPEDMDPPVPKAKKPTETSSSSHEKIDDEELARRLQEEDMGRRTRHSSHKKTHKKAKKSKTAERSKKGVKTGYNSDMILSPELAEIMGTDKMSRAEVVKRMWQIVKERQLADPKNKQYHICDDQLLKVFGTKRVRTFSMMKYLKRHIKDPELLSDAQ</sequence>
<accession>A0A9Q1BF47</accession>
<reference evidence="4" key="1">
    <citation type="submission" date="2021-10" db="EMBL/GenBank/DDBJ databases">
        <title>Tropical sea cucumber genome reveals ecological adaptation and Cuvierian tubules defense mechanism.</title>
        <authorList>
            <person name="Chen T."/>
        </authorList>
    </citation>
    <scope>NUCLEOTIDE SEQUENCE</scope>
    <source>
        <strain evidence="4">Nanhai2018</strain>
        <tissue evidence="4">Muscle</tissue>
    </source>
</reference>
<feature type="compositionally biased region" description="Polar residues" evidence="1">
    <location>
        <begin position="89"/>
        <end position="98"/>
    </location>
</feature>
<organism evidence="4 5">
    <name type="scientific">Holothuria leucospilota</name>
    <name type="common">Black long sea cucumber</name>
    <name type="synonym">Mertensiothuria leucospilota</name>
    <dbReference type="NCBI Taxonomy" id="206669"/>
    <lineage>
        <taxon>Eukaryota</taxon>
        <taxon>Metazoa</taxon>
        <taxon>Echinodermata</taxon>
        <taxon>Eleutherozoa</taxon>
        <taxon>Echinozoa</taxon>
        <taxon>Holothuroidea</taxon>
        <taxon>Aspidochirotacea</taxon>
        <taxon>Aspidochirotida</taxon>
        <taxon>Holothuriidae</taxon>
        <taxon>Holothuria</taxon>
    </lineage>
</organism>